<name>A0A3B0W862_9ZZZZ</name>
<gene>
    <name evidence="1" type="ORF">MNBD_GAMMA05-1754</name>
</gene>
<dbReference type="EMBL" id="UOFE01000018">
    <property type="protein sequence ID" value="VAW51501.1"/>
    <property type="molecule type" value="Genomic_DNA"/>
</dbReference>
<organism evidence="1">
    <name type="scientific">hydrothermal vent metagenome</name>
    <dbReference type="NCBI Taxonomy" id="652676"/>
    <lineage>
        <taxon>unclassified sequences</taxon>
        <taxon>metagenomes</taxon>
        <taxon>ecological metagenomes</taxon>
    </lineage>
</organism>
<reference evidence="1" key="1">
    <citation type="submission" date="2018-06" db="EMBL/GenBank/DDBJ databases">
        <authorList>
            <person name="Zhirakovskaya E."/>
        </authorList>
    </citation>
    <scope>NUCLEOTIDE SEQUENCE</scope>
</reference>
<dbReference type="AlphaFoldDB" id="A0A3B0W862"/>
<accession>A0A3B0W862</accession>
<proteinExistence type="predicted"/>
<evidence type="ECO:0000313" key="1">
    <source>
        <dbReference type="EMBL" id="VAW51501.1"/>
    </source>
</evidence>
<sequence>MLNKYRMIMCVLLYTFSFNLNAKVVTITGSIINNASKNSLPWVVAYLPGKPIVPASSLNWALLKRVPYNDTTGTYEINIDLPDDYQDDVLVGAAYSDASIGNVLAYVTVKVSITNSANISQDITLPSFTENIQSAQIELKYENFVYDYIRPYSCMVVGNAQNRVLFLSDYDFISNDNILNNLPNGGYKIACVIKNIYNETPNVIRKVFDMSLPLLDVNGQVLPVDQRVFDLIFDNVNSNGTSF</sequence>
<protein>
    <submittedName>
        <fullName evidence="1">Uncharacterized protein</fullName>
    </submittedName>
</protein>